<protein>
    <submittedName>
        <fullName evidence="2">Uncharacterized protein</fullName>
    </submittedName>
</protein>
<reference evidence="2 3" key="2">
    <citation type="submission" date="2019-01" db="EMBL/GenBank/DDBJ databases">
        <title>Tautonia sociabilis, a novel thermotolerant planctomycete of Isosphaeraceae family, isolated from a 4000 m deep subterranean habitat.</title>
        <authorList>
            <person name="Kovaleva O.L."/>
            <person name="Elcheninov A.G."/>
            <person name="Van Heerden E."/>
            <person name="Toshchakov S.V."/>
            <person name="Novikov A."/>
            <person name="Bonch-Osmolovskaya E.A."/>
            <person name="Kublanov I.V."/>
        </authorList>
    </citation>
    <scope>NUCLEOTIDE SEQUENCE [LARGE SCALE GENOMIC DNA]</scope>
    <source>
        <strain evidence="2 3">GM2012</strain>
    </source>
</reference>
<accession>A0A432MDX0</accession>
<feature type="region of interest" description="Disordered" evidence="1">
    <location>
        <begin position="38"/>
        <end position="71"/>
    </location>
</feature>
<proteinExistence type="predicted"/>
<keyword evidence="3" id="KW-1185">Reference proteome</keyword>
<dbReference type="EMBL" id="RYZH01000063">
    <property type="protein sequence ID" value="RUL83194.1"/>
    <property type="molecule type" value="Genomic_DNA"/>
</dbReference>
<dbReference type="RefSeq" id="WP_126727731.1">
    <property type="nucleotide sequence ID" value="NZ_RYZH01000063.1"/>
</dbReference>
<organism evidence="2 3">
    <name type="scientific">Tautonia sociabilis</name>
    <dbReference type="NCBI Taxonomy" id="2080755"/>
    <lineage>
        <taxon>Bacteria</taxon>
        <taxon>Pseudomonadati</taxon>
        <taxon>Planctomycetota</taxon>
        <taxon>Planctomycetia</taxon>
        <taxon>Isosphaerales</taxon>
        <taxon>Isosphaeraceae</taxon>
        <taxon>Tautonia</taxon>
    </lineage>
</organism>
<reference evidence="2 3" key="1">
    <citation type="submission" date="2018-12" db="EMBL/GenBank/DDBJ databases">
        <authorList>
            <person name="Toschakov S.V."/>
        </authorList>
    </citation>
    <scope>NUCLEOTIDE SEQUENCE [LARGE SCALE GENOMIC DNA]</scope>
    <source>
        <strain evidence="2 3">GM2012</strain>
    </source>
</reference>
<evidence type="ECO:0000313" key="2">
    <source>
        <dbReference type="EMBL" id="RUL83194.1"/>
    </source>
</evidence>
<dbReference type="Proteomes" id="UP000280296">
    <property type="component" value="Unassembled WGS sequence"/>
</dbReference>
<sequence>MRPDTKRPVPGGRGWSVPRILTALLSLGFLAQFGCGASPDASPIGDQTQAPPAESRLCSAPEPSGGAFSEERMTVKLRDKAPDGDTSIPLKVPVGDAALDDVDASDDFRLSSAVALARFPTPRCVPRPISPQ</sequence>
<dbReference type="AlphaFoldDB" id="A0A432MDX0"/>
<evidence type="ECO:0000256" key="1">
    <source>
        <dbReference type="SAM" id="MobiDB-lite"/>
    </source>
</evidence>
<dbReference type="OrthoDB" id="9805121at2"/>
<comment type="caution">
    <text evidence="2">The sequence shown here is derived from an EMBL/GenBank/DDBJ whole genome shotgun (WGS) entry which is preliminary data.</text>
</comment>
<gene>
    <name evidence="2" type="ORF">TsocGM_22630</name>
</gene>
<evidence type="ECO:0000313" key="3">
    <source>
        <dbReference type="Proteomes" id="UP000280296"/>
    </source>
</evidence>
<name>A0A432MDX0_9BACT</name>